<name>A0A6B8RFP6_9BACL</name>
<dbReference type="Gene3D" id="1.10.3470.10">
    <property type="entry name" value="ABC transporter involved in vitamin B12 uptake, BtuC"/>
    <property type="match status" value="1"/>
</dbReference>
<evidence type="ECO:0000256" key="1">
    <source>
        <dbReference type="ARBA" id="ARBA00004651"/>
    </source>
</evidence>
<keyword evidence="5 8" id="KW-0812">Transmembrane</keyword>
<dbReference type="InterPro" id="IPR000522">
    <property type="entry name" value="ABC_transptr_permease_BtuC"/>
</dbReference>
<dbReference type="GO" id="GO:0033214">
    <property type="term" value="P:siderophore-iron import into cell"/>
    <property type="evidence" value="ECO:0007669"/>
    <property type="project" value="TreeGrafter"/>
</dbReference>
<feature type="transmembrane region" description="Helical" evidence="8">
    <location>
        <begin position="213"/>
        <end position="231"/>
    </location>
</feature>
<organism evidence="9 10">
    <name type="scientific">Paenibacillus psychroresistens</name>
    <dbReference type="NCBI Taxonomy" id="1778678"/>
    <lineage>
        <taxon>Bacteria</taxon>
        <taxon>Bacillati</taxon>
        <taxon>Bacillota</taxon>
        <taxon>Bacilli</taxon>
        <taxon>Bacillales</taxon>
        <taxon>Paenibacillaceae</taxon>
        <taxon>Paenibacillus</taxon>
    </lineage>
</organism>
<dbReference type="AlphaFoldDB" id="A0A6B8RFP6"/>
<dbReference type="KEGG" id="ppsc:EHS13_06480"/>
<feature type="transmembrane region" description="Helical" evidence="8">
    <location>
        <begin position="112"/>
        <end position="131"/>
    </location>
</feature>
<dbReference type="Pfam" id="PF01032">
    <property type="entry name" value="FecCD"/>
    <property type="match status" value="1"/>
</dbReference>
<dbReference type="PANTHER" id="PTHR30472">
    <property type="entry name" value="FERRIC ENTEROBACTIN TRANSPORT SYSTEM PERMEASE PROTEIN"/>
    <property type="match status" value="1"/>
</dbReference>
<feature type="transmembrane region" description="Helical" evidence="8">
    <location>
        <begin position="25"/>
        <end position="43"/>
    </location>
</feature>
<dbReference type="SUPFAM" id="SSF81345">
    <property type="entry name" value="ABC transporter involved in vitamin B12 uptake, BtuC"/>
    <property type="match status" value="1"/>
</dbReference>
<evidence type="ECO:0000256" key="7">
    <source>
        <dbReference type="ARBA" id="ARBA00023136"/>
    </source>
</evidence>
<evidence type="ECO:0000256" key="3">
    <source>
        <dbReference type="ARBA" id="ARBA00022448"/>
    </source>
</evidence>
<proteinExistence type="inferred from homology"/>
<sequence>MQRVNNSTILEPSSTQRTKPSARPLVFLLIICLGLPLIALLTFSSIAQGSMNLTIPQVWDLMWSTQTTDAASIIVHTVRIPRALSALLVGSLLAVSGAIMQGLTRNPLADPTIFGVSQGSTFAVALALAFVPGITTTGLTMYSFAGAAIGVGIVFLIGSFAANGLSPMKLALAGTAVGMLLSSFATIVSLKFKVSKDLTFWYAGGLVGMEAKTVFFILPFAIVGLILSIAISKSITTLSFGEDVAVNLGSKIALTKALGNLAVLILTGAAVSMAGYVGFVGLIIPHVSRYFVGSDYRLIIPCSAILGAILLILADLLGRIVSAPFETPVSVVTTLIGVPFFIFLASKKREGSV</sequence>
<feature type="transmembrane region" description="Helical" evidence="8">
    <location>
        <begin position="329"/>
        <end position="346"/>
    </location>
</feature>
<evidence type="ECO:0000256" key="6">
    <source>
        <dbReference type="ARBA" id="ARBA00022989"/>
    </source>
</evidence>
<feature type="transmembrane region" description="Helical" evidence="8">
    <location>
        <begin position="261"/>
        <end position="284"/>
    </location>
</feature>
<reference evidence="10" key="1">
    <citation type="submission" date="2018-11" db="EMBL/GenBank/DDBJ databases">
        <title>Complete genome sequence of Paenibacillus sp. ML311-T8.</title>
        <authorList>
            <person name="Nam Y.-D."/>
            <person name="Kang J."/>
            <person name="Chung W.-H."/>
            <person name="Park Y.S."/>
        </authorList>
    </citation>
    <scope>NUCLEOTIDE SEQUENCE [LARGE SCALE GENOMIC DNA]</scope>
    <source>
        <strain evidence="10">ML311-T8</strain>
    </source>
</reference>
<feature type="transmembrane region" description="Helical" evidence="8">
    <location>
        <begin position="143"/>
        <end position="165"/>
    </location>
</feature>
<evidence type="ECO:0000256" key="2">
    <source>
        <dbReference type="ARBA" id="ARBA00007935"/>
    </source>
</evidence>
<comment type="subcellular location">
    <subcellularLocation>
        <location evidence="1">Cell membrane</location>
        <topology evidence="1">Multi-pass membrane protein</topology>
    </subcellularLocation>
</comment>
<dbReference type="RefSeq" id="WP_155699561.1">
    <property type="nucleotide sequence ID" value="NZ_CP034235.1"/>
</dbReference>
<keyword evidence="6 8" id="KW-1133">Transmembrane helix</keyword>
<comment type="similarity">
    <text evidence="2">Belongs to the binding-protein-dependent transport system permease family. FecCD subfamily.</text>
</comment>
<dbReference type="GO" id="GO:0022857">
    <property type="term" value="F:transmembrane transporter activity"/>
    <property type="evidence" value="ECO:0007669"/>
    <property type="project" value="InterPro"/>
</dbReference>
<accession>A0A6B8RFP6</accession>
<keyword evidence="7 8" id="KW-0472">Membrane</keyword>
<dbReference type="GO" id="GO:0005886">
    <property type="term" value="C:plasma membrane"/>
    <property type="evidence" value="ECO:0007669"/>
    <property type="project" value="UniProtKB-SubCell"/>
</dbReference>
<feature type="transmembrane region" description="Helical" evidence="8">
    <location>
        <begin position="171"/>
        <end position="192"/>
    </location>
</feature>
<protein>
    <submittedName>
        <fullName evidence="9">Iron ABC transporter permease</fullName>
    </submittedName>
</protein>
<dbReference type="CDD" id="cd06550">
    <property type="entry name" value="TM_ABC_iron-siderophores_like"/>
    <property type="match status" value="1"/>
</dbReference>
<evidence type="ECO:0000256" key="8">
    <source>
        <dbReference type="SAM" id="Phobius"/>
    </source>
</evidence>
<evidence type="ECO:0000256" key="4">
    <source>
        <dbReference type="ARBA" id="ARBA00022475"/>
    </source>
</evidence>
<dbReference type="OrthoDB" id="9811721at2"/>
<evidence type="ECO:0000256" key="5">
    <source>
        <dbReference type="ARBA" id="ARBA00022692"/>
    </source>
</evidence>
<keyword evidence="4" id="KW-1003">Cell membrane</keyword>
<keyword evidence="3" id="KW-0813">Transport</keyword>
<evidence type="ECO:0000313" key="9">
    <source>
        <dbReference type="EMBL" id="QGQ94554.1"/>
    </source>
</evidence>
<evidence type="ECO:0000313" key="10">
    <source>
        <dbReference type="Proteomes" id="UP000426246"/>
    </source>
</evidence>
<gene>
    <name evidence="9" type="ORF">EHS13_06480</name>
</gene>
<keyword evidence="10" id="KW-1185">Reference proteome</keyword>
<dbReference type="PANTHER" id="PTHR30472:SF58">
    <property type="entry name" value="IRON(3+)-HYDROXAMATE IMPORT SYSTEM PERMEASE PROTEIN FHUB"/>
    <property type="match status" value="1"/>
</dbReference>
<dbReference type="FunFam" id="1.10.3470.10:FF:000001">
    <property type="entry name" value="Vitamin B12 ABC transporter permease BtuC"/>
    <property type="match status" value="1"/>
</dbReference>
<dbReference type="EMBL" id="CP034235">
    <property type="protein sequence ID" value="QGQ94554.1"/>
    <property type="molecule type" value="Genomic_DNA"/>
</dbReference>
<dbReference type="Proteomes" id="UP000426246">
    <property type="component" value="Chromosome"/>
</dbReference>
<feature type="transmembrane region" description="Helical" evidence="8">
    <location>
        <begin position="296"/>
        <end position="317"/>
    </location>
</feature>
<dbReference type="InterPro" id="IPR037294">
    <property type="entry name" value="ABC_BtuC-like"/>
</dbReference>